<feature type="transmembrane region" description="Helical" evidence="6">
    <location>
        <begin position="54"/>
        <end position="76"/>
    </location>
</feature>
<evidence type="ECO:0000256" key="2">
    <source>
        <dbReference type="ARBA" id="ARBA00022475"/>
    </source>
</evidence>
<geneLocation type="plasmid" evidence="7 8">
    <name>pMM59_01</name>
</geneLocation>
<evidence type="ECO:0000256" key="4">
    <source>
        <dbReference type="ARBA" id="ARBA00022989"/>
    </source>
</evidence>
<keyword evidence="3 6" id="KW-0812">Transmembrane</keyword>
<feature type="transmembrane region" description="Helical" evidence="6">
    <location>
        <begin position="322"/>
        <end position="344"/>
    </location>
</feature>
<protein>
    <submittedName>
        <fullName evidence="7">MATE family efflux transporter</fullName>
    </submittedName>
</protein>
<feature type="transmembrane region" description="Helical" evidence="6">
    <location>
        <begin position="240"/>
        <end position="263"/>
    </location>
</feature>
<feature type="transmembrane region" description="Helical" evidence="6">
    <location>
        <begin position="27"/>
        <end position="48"/>
    </location>
</feature>
<evidence type="ECO:0000256" key="6">
    <source>
        <dbReference type="SAM" id="Phobius"/>
    </source>
</evidence>
<dbReference type="PANTHER" id="PTHR43823:SF3">
    <property type="entry name" value="MULTIDRUG EXPORT PROTEIN MEPA"/>
    <property type="match status" value="1"/>
</dbReference>
<dbReference type="Proteomes" id="UP000679848">
    <property type="component" value="Plasmid pMM59_01"/>
</dbReference>
<feature type="transmembrane region" description="Helical" evidence="6">
    <location>
        <begin position="197"/>
        <end position="219"/>
    </location>
</feature>
<keyword evidence="7" id="KW-0614">Plasmid</keyword>
<evidence type="ECO:0000313" key="7">
    <source>
        <dbReference type="EMBL" id="BCK85893.1"/>
    </source>
</evidence>
<feature type="transmembrane region" description="Helical" evidence="6">
    <location>
        <begin position="138"/>
        <end position="156"/>
    </location>
</feature>
<keyword evidence="2" id="KW-1003">Cell membrane</keyword>
<organism evidence="7 8">
    <name type="scientific">Pusillibacter faecalis</name>
    <dbReference type="NCBI Taxonomy" id="2714358"/>
    <lineage>
        <taxon>Bacteria</taxon>
        <taxon>Bacillati</taxon>
        <taxon>Bacillota</taxon>
        <taxon>Clostridia</taxon>
        <taxon>Eubacteriales</taxon>
        <taxon>Oscillospiraceae</taxon>
        <taxon>Pusillibacter</taxon>
    </lineage>
</organism>
<proteinExistence type="predicted"/>
<dbReference type="GO" id="GO:0015297">
    <property type="term" value="F:antiporter activity"/>
    <property type="evidence" value="ECO:0007669"/>
    <property type="project" value="InterPro"/>
</dbReference>
<keyword evidence="4 6" id="KW-1133">Transmembrane helix</keyword>
<accession>A0A830UBE1</accession>
<feature type="transmembrane region" description="Helical" evidence="6">
    <location>
        <begin position="97"/>
        <end position="118"/>
    </location>
</feature>
<name>A0A830UBE1_9FIRM</name>
<feature type="transmembrane region" description="Helical" evidence="6">
    <location>
        <begin position="364"/>
        <end position="385"/>
    </location>
</feature>
<keyword evidence="5 6" id="KW-0472">Membrane</keyword>
<dbReference type="RefSeq" id="WP_213543833.1">
    <property type="nucleotide sequence ID" value="NZ_AP023421.1"/>
</dbReference>
<evidence type="ECO:0000256" key="3">
    <source>
        <dbReference type="ARBA" id="ARBA00022692"/>
    </source>
</evidence>
<dbReference type="PANTHER" id="PTHR43823">
    <property type="entry name" value="SPORULATION PROTEIN YKVU"/>
    <property type="match status" value="1"/>
</dbReference>
<keyword evidence="8" id="KW-1185">Reference proteome</keyword>
<dbReference type="KEGG" id="pfaa:MM59RIKEN_32120"/>
<feature type="transmembrane region" description="Helical" evidence="6">
    <location>
        <begin position="168"/>
        <end position="191"/>
    </location>
</feature>
<dbReference type="AlphaFoldDB" id="A0A830UBE1"/>
<reference evidence="7" key="1">
    <citation type="submission" date="2020-09" db="EMBL/GenBank/DDBJ databases">
        <title>New species isolated from human feces.</title>
        <authorList>
            <person name="Kitahara M."/>
            <person name="Shigeno Y."/>
            <person name="Shime M."/>
            <person name="Matsumoto Y."/>
            <person name="Nakamura S."/>
            <person name="Motooka D."/>
            <person name="Fukuoka S."/>
            <person name="Nishikawa H."/>
            <person name="Benno Y."/>
        </authorList>
    </citation>
    <scope>NUCLEOTIDE SEQUENCE</scope>
    <source>
        <strain evidence="7">MM59</strain>
        <plasmid evidence="7">pMM59_01</plasmid>
    </source>
</reference>
<feature type="transmembrane region" description="Helical" evidence="6">
    <location>
        <begin position="275"/>
        <end position="302"/>
    </location>
</feature>
<dbReference type="GO" id="GO:0005886">
    <property type="term" value="C:plasma membrane"/>
    <property type="evidence" value="ECO:0007669"/>
    <property type="project" value="UniProtKB-SubCell"/>
</dbReference>
<dbReference type="InterPro" id="IPR002528">
    <property type="entry name" value="MATE_fam"/>
</dbReference>
<dbReference type="GO" id="GO:0042910">
    <property type="term" value="F:xenobiotic transmembrane transporter activity"/>
    <property type="evidence" value="ECO:0007669"/>
    <property type="project" value="InterPro"/>
</dbReference>
<evidence type="ECO:0000256" key="5">
    <source>
        <dbReference type="ARBA" id="ARBA00023136"/>
    </source>
</evidence>
<evidence type="ECO:0000256" key="1">
    <source>
        <dbReference type="ARBA" id="ARBA00004651"/>
    </source>
</evidence>
<sequence>MAKNKAPIQLSDHFDYLTLIRFTIPSVLMMVISSVYSIVDGLFVFNFAGSDGFAAVNLMMPIAMMISCVGFMAGAGGSALVSKTMGEQQSEKARDQFSLIVYLIIAFSLVVGVAVFLFVPQIAKTMGAEGAIYDNCVIYGRILIAALPAFMLQILFQNFLVVAEKPQMGMVIAISSGVTNIVLDALFVAVFKWGVTGAAAATVLGQVIGGLVPFLYFAMKKNHLLWFTKTAFDFETVKRTCINGFSAFINNAALSVVSIVFNLRLMALMGSDGVVAYGVVMYVTYIVSGVFTGYATGIAPVFSYNLGADNTEEIKGLFKKSLVSIAASAVVLVGFVMIFARVLASIFVSYDAGLMELTTGAIRLYNISFLICGFSIFAASFFAALNNVWYPAFCL</sequence>
<dbReference type="Pfam" id="PF01554">
    <property type="entry name" value="MatE"/>
    <property type="match status" value="2"/>
</dbReference>
<dbReference type="EMBL" id="AP023421">
    <property type="protein sequence ID" value="BCK85893.1"/>
    <property type="molecule type" value="Genomic_DNA"/>
</dbReference>
<gene>
    <name evidence="7" type="ORF">MM59RIKEN_32120</name>
</gene>
<comment type="subcellular location">
    <subcellularLocation>
        <location evidence="1">Cell membrane</location>
        <topology evidence="1">Multi-pass membrane protein</topology>
    </subcellularLocation>
</comment>
<dbReference type="InterPro" id="IPR051327">
    <property type="entry name" value="MATE_MepA_subfamily"/>
</dbReference>
<evidence type="ECO:0000313" key="8">
    <source>
        <dbReference type="Proteomes" id="UP000679848"/>
    </source>
</evidence>